<dbReference type="GO" id="GO:0016831">
    <property type="term" value="F:carboxy-lyase activity"/>
    <property type="evidence" value="ECO:0007669"/>
    <property type="project" value="InterPro"/>
</dbReference>
<keyword evidence="1" id="KW-0456">Lyase</keyword>
<organism evidence="3 4">
    <name type="scientific">Mycobacterium saskatchewanense</name>
    <dbReference type="NCBI Taxonomy" id="220927"/>
    <lineage>
        <taxon>Bacteria</taxon>
        <taxon>Bacillati</taxon>
        <taxon>Actinomycetota</taxon>
        <taxon>Actinomycetes</taxon>
        <taxon>Mycobacteriales</taxon>
        <taxon>Mycobacteriaceae</taxon>
        <taxon>Mycobacterium</taxon>
        <taxon>Mycobacterium simiae complex</taxon>
    </lineage>
</organism>
<dbReference type="AlphaFoldDB" id="A0AAJ3NTE3"/>
<dbReference type="GO" id="GO:0019748">
    <property type="term" value="P:secondary metabolic process"/>
    <property type="evidence" value="ECO:0007669"/>
    <property type="project" value="TreeGrafter"/>
</dbReference>
<dbReference type="PANTHER" id="PTHR21240:SF30">
    <property type="entry name" value="AMIDOHYDROLASE-RELATED DOMAIN-CONTAINING PROTEIN-RELATED"/>
    <property type="match status" value="1"/>
</dbReference>
<name>A0AAJ3NTE3_9MYCO</name>
<evidence type="ECO:0000313" key="4">
    <source>
        <dbReference type="Proteomes" id="UP000193387"/>
    </source>
</evidence>
<dbReference type="InterPro" id="IPR032466">
    <property type="entry name" value="Metal_Hydrolase"/>
</dbReference>
<keyword evidence="4" id="KW-1185">Reference proteome</keyword>
<accession>A0AAJ3NTE3</accession>
<dbReference type="Gene3D" id="3.20.20.140">
    <property type="entry name" value="Metal-dependent hydrolases"/>
    <property type="match status" value="1"/>
</dbReference>
<comment type="caution">
    <text evidence="3">The sequence shown here is derived from an EMBL/GenBank/DDBJ whole genome shotgun (WGS) entry which is preliminary data.</text>
</comment>
<dbReference type="GO" id="GO:0016787">
    <property type="term" value="F:hydrolase activity"/>
    <property type="evidence" value="ECO:0007669"/>
    <property type="project" value="InterPro"/>
</dbReference>
<feature type="domain" description="Amidohydrolase-related" evidence="2">
    <location>
        <begin position="2"/>
        <end position="123"/>
    </location>
</feature>
<reference evidence="3 4" key="1">
    <citation type="submission" date="2016-01" db="EMBL/GenBank/DDBJ databases">
        <title>The new phylogeny of the genus Mycobacterium.</title>
        <authorList>
            <person name="Tarcisio F."/>
            <person name="Conor M."/>
            <person name="Antonella G."/>
            <person name="Elisabetta G."/>
            <person name="Giulia F.S."/>
            <person name="Sara T."/>
            <person name="Anna F."/>
            <person name="Clotilde B."/>
            <person name="Roberto B."/>
            <person name="Veronica D.S."/>
            <person name="Fabio R."/>
            <person name="Monica P."/>
            <person name="Olivier J."/>
            <person name="Enrico T."/>
            <person name="Nicola S."/>
        </authorList>
    </citation>
    <scope>NUCLEOTIDE SEQUENCE [LARGE SCALE GENOMIC DNA]</scope>
    <source>
        <strain evidence="3 4">DSM 44616</strain>
    </source>
</reference>
<dbReference type="EMBL" id="LQPR01000021">
    <property type="protein sequence ID" value="ORW72982.1"/>
    <property type="molecule type" value="Genomic_DNA"/>
</dbReference>
<dbReference type="PANTHER" id="PTHR21240">
    <property type="entry name" value="2-AMINO-3-CARBOXYLMUCONATE-6-SEMIALDEHYDE DECARBOXYLASE"/>
    <property type="match status" value="1"/>
</dbReference>
<dbReference type="Proteomes" id="UP000193387">
    <property type="component" value="Unassembled WGS sequence"/>
</dbReference>
<dbReference type="SUPFAM" id="SSF51556">
    <property type="entry name" value="Metallo-dependent hydrolases"/>
    <property type="match status" value="1"/>
</dbReference>
<dbReference type="InterPro" id="IPR032465">
    <property type="entry name" value="ACMSD"/>
</dbReference>
<evidence type="ECO:0000256" key="1">
    <source>
        <dbReference type="ARBA" id="ARBA00023239"/>
    </source>
</evidence>
<evidence type="ECO:0000259" key="2">
    <source>
        <dbReference type="Pfam" id="PF04909"/>
    </source>
</evidence>
<dbReference type="Pfam" id="PF04909">
    <property type="entry name" value="Amidohydro_2"/>
    <property type="match status" value="1"/>
</dbReference>
<gene>
    <name evidence="3" type="ORF">AWC23_08860</name>
</gene>
<evidence type="ECO:0000313" key="3">
    <source>
        <dbReference type="EMBL" id="ORW72982.1"/>
    </source>
</evidence>
<protein>
    <submittedName>
        <fullName evidence="3">Amidohydrolase</fullName>
    </submittedName>
</protein>
<dbReference type="GO" id="GO:0005829">
    <property type="term" value="C:cytosol"/>
    <property type="evidence" value="ECO:0007669"/>
    <property type="project" value="TreeGrafter"/>
</dbReference>
<proteinExistence type="predicted"/>
<sequence length="125" mass="14490">MRLILSRAFERFPQLQIVSGHWGEMVPFYLPRLDDVMPPHVTGLATTISDAYLQHVWITPSGMFYPAQFDFIARTVGLDQLIWSVDYPYLTLDGTRSFLEQLPIGDDDRHRIAHRNAEDLLRLAF</sequence>
<dbReference type="InterPro" id="IPR006680">
    <property type="entry name" value="Amidohydro-rel"/>
</dbReference>